<keyword evidence="1" id="KW-0472">Membrane</keyword>
<keyword evidence="1" id="KW-0812">Transmembrane</keyword>
<evidence type="ECO:0000313" key="3">
    <source>
        <dbReference type="Proteomes" id="UP001432027"/>
    </source>
</evidence>
<organism evidence="2 3">
    <name type="scientific">Pristionchus entomophagus</name>
    <dbReference type="NCBI Taxonomy" id="358040"/>
    <lineage>
        <taxon>Eukaryota</taxon>
        <taxon>Metazoa</taxon>
        <taxon>Ecdysozoa</taxon>
        <taxon>Nematoda</taxon>
        <taxon>Chromadorea</taxon>
        <taxon>Rhabditida</taxon>
        <taxon>Rhabditina</taxon>
        <taxon>Diplogasteromorpha</taxon>
        <taxon>Diplogasteroidea</taxon>
        <taxon>Neodiplogasteridae</taxon>
        <taxon>Pristionchus</taxon>
    </lineage>
</organism>
<feature type="transmembrane region" description="Helical" evidence="1">
    <location>
        <begin position="9"/>
        <end position="30"/>
    </location>
</feature>
<proteinExistence type="predicted"/>
<keyword evidence="1" id="KW-1133">Transmembrane helix</keyword>
<name>A0AAV5UG98_9BILA</name>
<protein>
    <recommendedName>
        <fullName evidence="4">MARVEL domain-containing protein</fullName>
    </recommendedName>
</protein>
<dbReference type="EMBL" id="BTSX01000006">
    <property type="protein sequence ID" value="GMT06065.1"/>
    <property type="molecule type" value="Genomic_DNA"/>
</dbReference>
<comment type="caution">
    <text evidence="2">The sequence shown here is derived from an EMBL/GenBank/DDBJ whole genome shotgun (WGS) entry which is preliminary data.</text>
</comment>
<feature type="non-terminal residue" evidence="2">
    <location>
        <position position="107"/>
    </location>
</feature>
<evidence type="ECO:0000313" key="2">
    <source>
        <dbReference type="EMBL" id="GMT06065.1"/>
    </source>
</evidence>
<accession>A0AAV5UG98</accession>
<sequence length="107" mass="12051">FHFKNTCQILMFFSIVFMLTSALCALLGSSVKFSSFLVPAIAVQFLNVLVTSAVIGFSFVSDQKFKDNHPLLFECTIVSAVINTISLFVFLLSYCCFRSIVRQVKKY</sequence>
<feature type="non-terminal residue" evidence="2">
    <location>
        <position position="1"/>
    </location>
</feature>
<feature type="transmembrane region" description="Helical" evidence="1">
    <location>
        <begin position="36"/>
        <end position="59"/>
    </location>
</feature>
<dbReference type="AlphaFoldDB" id="A0AAV5UG98"/>
<feature type="transmembrane region" description="Helical" evidence="1">
    <location>
        <begin position="71"/>
        <end position="94"/>
    </location>
</feature>
<reference evidence="2" key="1">
    <citation type="submission" date="2023-10" db="EMBL/GenBank/DDBJ databases">
        <title>Genome assembly of Pristionchus species.</title>
        <authorList>
            <person name="Yoshida K."/>
            <person name="Sommer R.J."/>
        </authorList>
    </citation>
    <scope>NUCLEOTIDE SEQUENCE</scope>
    <source>
        <strain evidence="2">RS0144</strain>
    </source>
</reference>
<keyword evidence="3" id="KW-1185">Reference proteome</keyword>
<dbReference type="Proteomes" id="UP001432027">
    <property type="component" value="Unassembled WGS sequence"/>
</dbReference>
<gene>
    <name evidence="2" type="ORF">PENTCL1PPCAC_28239</name>
</gene>
<evidence type="ECO:0000256" key="1">
    <source>
        <dbReference type="SAM" id="Phobius"/>
    </source>
</evidence>
<evidence type="ECO:0008006" key="4">
    <source>
        <dbReference type="Google" id="ProtNLM"/>
    </source>
</evidence>